<dbReference type="AlphaFoldDB" id="A0A8J8CNM7"/>
<evidence type="ECO:0000313" key="2">
    <source>
        <dbReference type="Proteomes" id="UP000646053"/>
    </source>
</evidence>
<comment type="caution">
    <text evidence="1">The sequence shown here is derived from an EMBL/GenBank/DDBJ whole genome shotgun (WGS) entry which is preliminary data.</text>
</comment>
<protein>
    <submittedName>
        <fullName evidence="1">Uncharacterized protein</fullName>
    </submittedName>
</protein>
<sequence>MQVGRFFSLQKGRVGQYLSPRVLVVKTPFRAVPDSEAGTYFGFEKLPQAQNFALHLASCGYRFQLRRAQMLKPFPYEIKLFGTAAIATLLAHWDRVDQQQLSAERWVERSWDHKPVPDQRVA</sequence>
<dbReference type="RefSeq" id="WP_162425256.1">
    <property type="nucleotide sequence ID" value="NZ_WVIE01000039.1"/>
</dbReference>
<name>A0A8J8CNM7_9CYAN</name>
<organism evidence="1 2">
    <name type="scientific">Myxacorys almedinensis A</name>
    <dbReference type="NCBI Taxonomy" id="2690445"/>
    <lineage>
        <taxon>Bacteria</taxon>
        <taxon>Bacillati</taxon>
        <taxon>Cyanobacteriota</taxon>
        <taxon>Cyanophyceae</taxon>
        <taxon>Leptolyngbyales</taxon>
        <taxon>Leptolyngbyaceae</taxon>
        <taxon>Myxacorys</taxon>
        <taxon>Myxacorys almedinensis</taxon>
    </lineage>
</organism>
<gene>
    <name evidence="1" type="ORF">GS601_20975</name>
</gene>
<evidence type="ECO:0000313" key="1">
    <source>
        <dbReference type="EMBL" id="NDJ19730.1"/>
    </source>
</evidence>
<accession>A0A8J8CNM7</accession>
<dbReference type="Proteomes" id="UP000646053">
    <property type="component" value="Unassembled WGS sequence"/>
</dbReference>
<dbReference type="EMBL" id="WVIE01000039">
    <property type="protein sequence ID" value="NDJ19730.1"/>
    <property type="molecule type" value="Genomic_DNA"/>
</dbReference>
<keyword evidence="2" id="KW-1185">Reference proteome</keyword>
<proteinExistence type="predicted"/>
<reference evidence="1" key="1">
    <citation type="submission" date="2019-12" db="EMBL/GenBank/DDBJ databases">
        <title>High-Quality draft genome sequences of three cyanobacteria isolated from the limestone walls of the Old Cathedral of Coimbra.</title>
        <authorList>
            <person name="Tiago I."/>
            <person name="Soares F."/>
            <person name="Portugal A."/>
        </authorList>
    </citation>
    <scope>NUCLEOTIDE SEQUENCE</scope>
    <source>
        <strain evidence="1">A</strain>
    </source>
</reference>